<dbReference type="Pfam" id="PF05368">
    <property type="entry name" value="NmrA"/>
    <property type="match status" value="1"/>
</dbReference>
<organism evidence="5 6">
    <name type="scientific">Cronobacter muytjensii</name>
    <dbReference type="NCBI Taxonomy" id="413501"/>
    <lineage>
        <taxon>Bacteria</taxon>
        <taxon>Pseudomonadati</taxon>
        <taxon>Pseudomonadota</taxon>
        <taxon>Gammaproteobacteria</taxon>
        <taxon>Enterobacterales</taxon>
        <taxon>Enterobacteriaceae</taxon>
        <taxon>Cronobacter</taxon>
    </lineage>
</organism>
<evidence type="ECO:0000256" key="1">
    <source>
        <dbReference type="ARBA" id="ARBA00006328"/>
    </source>
</evidence>
<dbReference type="PANTHER" id="PTHR42748">
    <property type="entry name" value="NITROGEN METABOLITE REPRESSION PROTEIN NMRA FAMILY MEMBER"/>
    <property type="match status" value="1"/>
</dbReference>
<dbReference type="EMBL" id="WAGD01000008">
    <property type="protein sequence ID" value="KAB0884823.1"/>
    <property type="molecule type" value="Genomic_DNA"/>
</dbReference>
<feature type="domain" description="NmrA-like" evidence="3">
    <location>
        <begin position="4"/>
        <end position="267"/>
    </location>
</feature>
<comment type="similarity">
    <text evidence="1">Belongs to the NmrA-type oxidoreductase family.</text>
</comment>
<dbReference type="PANTHER" id="PTHR42748:SF7">
    <property type="entry name" value="NMRA LIKE REDOX SENSOR 1-RELATED"/>
    <property type="match status" value="1"/>
</dbReference>
<evidence type="ECO:0000313" key="6">
    <source>
        <dbReference type="Proteomes" id="UP000244378"/>
    </source>
</evidence>
<dbReference type="Proteomes" id="UP000469927">
    <property type="component" value="Unassembled WGS sequence"/>
</dbReference>
<keyword evidence="7" id="KW-1185">Reference proteome</keyword>
<comment type="caution">
    <text evidence="5">The sequence shown here is derived from an EMBL/GenBank/DDBJ whole genome shotgun (WGS) entry which is preliminary data.</text>
</comment>
<name>A0A2T7AWI8_9ENTR</name>
<evidence type="ECO:0000313" key="7">
    <source>
        <dbReference type="Proteomes" id="UP000469927"/>
    </source>
</evidence>
<protein>
    <submittedName>
        <fullName evidence="5">NmrA/HSCARG family protein</fullName>
    </submittedName>
</protein>
<accession>A0A2T7AWI8</accession>
<evidence type="ECO:0000256" key="2">
    <source>
        <dbReference type="ARBA" id="ARBA00022857"/>
    </source>
</evidence>
<evidence type="ECO:0000313" key="4">
    <source>
        <dbReference type="EMBL" id="KAB0884823.1"/>
    </source>
</evidence>
<evidence type="ECO:0000313" key="5">
    <source>
        <dbReference type="EMBL" id="PUX16514.1"/>
    </source>
</evidence>
<dbReference type="OrthoDB" id="9798669at2"/>
<dbReference type="Gene3D" id="3.90.25.10">
    <property type="entry name" value="UDP-galactose 4-epimerase, domain 1"/>
    <property type="match status" value="1"/>
</dbReference>
<dbReference type="InterPro" id="IPR008030">
    <property type="entry name" value="NmrA-like"/>
</dbReference>
<dbReference type="SUPFAM" id="SSF51735">
    <property type="entry name" value="NAD(P)-binding Rossmann-fold domains"/>
    <property type="match status" value="1"/>
</dbReference>
<dbReference type="Proteomes" id="UP000244378">
    <property type="component" value="Unassembled WGS sequence"/>
</dbReference>
<proteinExistence type="inferred from homology"/>
<dbReference type="Gene3D" id="3.40.50.720">
    <property type="entry name" value="NAD(P)-binding Rossmann-like Domain"/>
    <property type="match status" value="1"/>
</dbReference>
<dbReference type="EMBL" id="MSAE01000007">
    <property type="protein sequence ID" value="PUX16514.1"/>
    <property type="molecule type" value="Genomic_DNA"/>
</dbReference>
<evidence type="ECO:0000259" key="3">
    <source>
        <dbReference type="Pfam" id="PF05368"/>
    </source>
</evidence>
<gene>
    <name evidence="5" type="ORF">AUN14_05630</name>
    <name evidence="4" type="ORF">FZI19_03220</name>
</gene>
<dbReference type="AlphaFoldDB" id="A0A2T7AWI8"/>
<dbReference type="RefSeq" id="WP_075192655.1">
    <property type="nucleotide sequence ID" value="NZ_JADKNN010000031.1"/>
</dbReference>
<dbReference type="CDD" id="cd05251">
    <property type="entry name" value="NmrA_like_SDR_a"/>
    <property type="match status" value="1"/>
</dbReference>
<dbReference type="InterPro" id="IPR036291">
    <property type="entry name" value="NAD(P)-bd_dom_sf"/>
</dbReference>
<reference evidence="4 7" key="2">
    <citation type="submission" date="2019-08" db="EMBL/GenBank/DDBJ databases">
        <title>Prevalence, distribution, and phylogeny of type two toxin-antitoxin genes possessed by Cronobacter species where C. sakazakii homologs follow sequence type lineages.</title>
        <authorList>
            <person name="Finkelstein S."/>
            <person name="Negrete F."/>
            <person name="Jang H."/>
            <person name="Gopinath G.R."/>
            <person name="Tall B.D."/>
        </authorList>
    </citation>
    <scope>NUCLEOTIDE SEQUENCE [LARGE SCALE GENOMIC DNA]</scope>
    <source>
        <strain evidence="4 7">MOD1_GK1257</strain>
    </source>
</reference>
<sequence>MAEEKKIIAVFGATGHQGKGVVQALKTASQFRVRALSRTPQNYTGEADEALYADLEKPETLCDALKGVYGVFLVTDYWQQGTDEKKQATSAIEAAKSAGVKHFIWSTLPDVESVTQGEFRLPQFTNKARIDSLVKAADFTYYTFVVPPAYYQNFTGPFGPQKQQDGSYGWVLPINPDVRCIHMGDINELGKIVAGAFAHPDIAGQGAYLPLVGDFLSFSEIVETLNHHGHHVTFKQVPRNVYASFFPGAQALGDTLAYYEKYTYLGPGSHQAAIALANKIAGGHPASFGSWARANFALNMK</sequence>
<reference evidence="5 6" key="1">
    <citation type="submission" date="2016-12" db="EMBL/GenBank/DDBJ databases">
        <title>Analysis of the Molecular Diversity Among Cronobacter Species Isolated from Filth Flies Using a Pan Genomic DNA Microarray.</title>
        <authorList>
            <person name="Pava-Ripoll M."/>
            <person name="Tall B."/>
            <person name="Farber J."/>
            <person name="Fanning S."/>
            <person name="Lehner A."/>
            <person name="Stephan R."/>
            <person name="Pagotto F."/>
            <person name="Iverson C."/>
            <person name="Ziobro G."/>
            <person name="Miller A."/>
            <person name="Pearson R."/>
            <person name="Yan Q."/>
            <person name="Kim M."/>
            <person name="Jeong S."/>
            <person name="Park J."/>
            <person name="Jun S."/>
            <person name="Choi H."/>
            <person name="Chung T."/>
            <person name="Yoo Y."/>
            <person name="Park E."/>
            <person name="Hwang S."/>
            <person name="Lee B."/>
            <person name="Sathyamoorthy V."/>
            <person name="Carter L."/>
            <person name="Mammel M."/>
            <person name="Jackson S."/>
            <person name="Kothary M."/>
            <person name="Patel I."/>
            <person name="Grim C."/>
            <person name="Gopinath G."/>
            <person name="Gangiredla J."/>
            <person name="Chase H."/>
        </authorList>
    </citation>
    <scope>NUCLEOTIDE SEQUENCE [LARGE SCALE GENOMIC DNA]</scope>
    <source>
        <strain evidence="5 6">MOD1-Md1s</strain>
    </source>
</reference>
<keyword evidence="2" id="KW-0521">NADP</keyword>
<dbReference type="InterPro" id="IPR051164">
    <property type="entry name" value="NmrA-like_oxidored"/>
</dbReference>